<dbReference type="HOGENOM" id="CLU_2206862_0_0_6"/>
<sequence>MYLRYRMNMAYRDLGPLRDGTVLEIAPDEIVHWLGYIERDLAREWAGLLGAKEVSLTSYAKVEGWKASELDGWQWLGAGQTFVGFLVEQGVFAVVERGKPLIKRLPG</sequence>
<accession>A1U7P4</accession>
<keyword evidence="1" id="KW-0614">Plasmid</keyword>
<evidence type="ECO:0000313" key="1">
    <source>
        <dbReference type="EMBL" id="ABM21013.1"/>
    </source>
</evidence>
<organism evidence="1 2">
    <name type="scientific">Marinobacter nauticus (strain ATCC 700491 / DSM 11845 / VT8)</name>
    <name type="common">Marinobacter aquaeolei</name>
    <dbReference type="NCBI Taxonomy" id="351348"/>
    <lineage>
        <taxon>Bacteria</taxon>
        <taxon>Pseudomonadati</taxon>
        <taxon>Pseudomonadota</taxon>
        <taxon>Gammaproteobacteria</taxon>
        <taxon>Pseudomonadales</taxon>
        <taxon>Marinobacteraceae</taxon>
        <taxon>Marinobacter</taxon>
    </lineage>
</organism>
<reference evidence="2" key="1">
    <citation type="journal article" date="2011" name="Appl. Environ. Microbiol.">
        <title>Genomic potential of Marinobacter aquaeolei, a biogeochemical 'opportunitroph'.</title>
        <authorList>
            <person name="Singer E."/>
            <person name="Webb E.A."/>
            <person name="Nelson W.C."/>
            <person name="Heidelberg J.F."/>
            <person name="Ivanova N."/>
            <person name="Pati A."/>
            <person name="Edwards K.J."/>
        </authorList>
    </citation>
    <scope>NUCLEOTIDE SEQUENCE [LARGE SCALE GENOMIC DNA]</scope>
    <source>
        <strain evidence="2">ATCC 700491 / DSM 11845 / VT8</strain>
    </source>
</reference>
<dbReference type="AlphaFoldDB" id="A1U7P4"/>
<dbReference type="KEGG" id="maq:Maqu_4161"/>
<evidence type="ECO:0000313" key="2">
    <source>
        <dbReference type="Proteomes" id="UP000000998"/>
    </source>
</evidence>
<protein>
    <submittedName>
        <fullName evidence="1">Uncharacterized protein</fullName>
    </submittedName>
</protein>
<name>A1U7P4_MARN8</name>
<proteinExistence type="predicted"/>
<dbReference type="Proteomes" id="UP000000998">
    <property type="component" value="Plasmid pMAQU01"/>
</dbReference>
<dbReference type="EMBL" id="CP000515">
    <property type="protein sequence ID" value="ABM21013.1"/>
    <property type="molecule type" value="Genomic_DNA"/>
</dbReference>
<geneLocation type="plasmid" evidence="1 2">
    <name>pMAQU01</name>
</geneLocation>
<gene>
    <name evidence="1" type="ordered locus">Maqu_4161</name>
</gene>